<dbReference type="EMBL" id="BMAC01000296">
    <property type="protein sequence ID" value="GFP92940.1"/>
    <property type="molecule type" value="Genomic_DNA"/>
</dbReference>
<reference evidence="2" key="1">
    <citation type="submission" date="2020-07" db="EMBL/GenBank/DDBJ databases">
        <title>Ethylene signaling mediates host invasion by parasitic plants.</title>
        <authorList>
            <person name="Yoshida S."/>
        </authorList>
    </citation>
    <scope>NUCLEOTIDE SEQUENCE</scope>
    <source>
        <strain evidence="2">Okayama</strain>
    </source>
</reference>
<protein>
    <submittedName>
        <fullName evidence="2">Putative proline--tRNA ligase c19c7.06</fullName>
    </submittedName>
</protein>
<feature type="domain" description="Anticodon-binding" evidence="1">
    <location>
        <begin position="7"/>
        <end position="84"/>
    </location>
</feature>
<evidence type="ECO:0000259" key="1">
    <source>
        <dbReference type="Pfam" id="PF03129"/>
    </source>
</evidence>
<dbReference type="SUPFAM" id="SSF55681">
    <property type="entry name" value="Class II aaRS and biotin synthetases"/>
    <property type="match status" value="1"/>
</dbReference>
<dbReference type="OrthoDB" id="1737835at2759"/>
<dbReference type="SUPFAM" id="SSF52954">
    <property type="entry name" value="Class II aaRS ABD-related"/>
    <property type="match status" value="1"/>
</dbReference>
<keyword evidence="3" id="KW-1185">Reference proteome</keyword>
<keyword evidence="2" id="KW-0436">Ligase</keyword>
<dbReference type="GO" id="GO:0017101">
    <property type="term" value="C:aminoacyl-tRNA synthetase multienzyme complex"/>
    <property type="evidence" value="ECO:0007669"/>
    <property type="project" value="TreeGrafter"/>
</dbReference>
<accession>A0A830BZS1</accession>
<proteinExistence type="predicted"/>
<evidence type="ECO:0000313" key="3">
    <source>
        <dbReference type="Proteomes" id="UP000653305"/>
    </source>
</evidence>
<evidence type="ECO:0000313" key="2">
    <source>
        <dbReference type="EMBL" id="GFP92940.1"/>
    </source>
</evidence>
<dbReference type="InterPro" id="IPR045864">
    <property type="entry name" value="aa-tRNA-synth_II/BPL/LPL"/>
</dbReference>
<gene>
    <name evidence="2" type="ORF">PHJA_001438300</name>
</gene>
<dbReference type="GO" id="GO:0005524">
    <property type="term" value="F:ATP binding"/>
    <property type="evidence" value="ECO:0007669"/>
    <property type="project" value="InterPro"/>
</dbReference>
<organism evidence="2 3">
    <name type="scientific">Phtheirospermum japonicum</name>
    <dbReference type="NCBI Taxonomy" id="374723"/>
    <lineage>
        <taxon>Eukaryota</taxon>
        <taxon>Viridiplantae</taxon>
        <taxon>Streptophyta</taxon>
        <taxon>Embryophyta</taxon>
        <taxon>Tracheophyta</taxon>
        <taxon>Spermatophyta</taxon>
        <taxon>Magnoliopsida</taxon>
        <taxon>eudicotyledons</taxon>
        <taxon>Gunneridae</taxon>
        <taxon>Pentapetalae</taxon>
        <taxon>asterids</taxon>
        <taxon>lamiids</taxon>
        <taxon>Lamiales</taxon>
        <taxon>Orobanchaceae</taxon>
        <taxon>Orobanchaceae incertae sedis</taxon>
        <taxon>Phtheirospermum</taxon>
    </lineage>
</organism>
<dbReference type="AlphaFoldDB" id="A0A830BZS1"/>
<comment type="caution">
    <text evidence="2">The sequence shown here is derived from an EMBL/GenBank/DDBJ whole genome shotgun (WGS) entry which is preliminary data.</text>
</comment>
<dbReference type="InterPro" id="IPR004499">
    <property type="entry name" value="Pro-tRNA-ligase_IIa_arc-type"/>
</dbReference>
<dbReference type="GO" id="GO:0004827">
    <property type="term" value="F:proline-tRNA ligase activity"/>
    <property type="evidence" value="ECO:0007669"/>
    <property type="project" value="InterPro"/>
</dbReference>
<dbReference type="PANTHER" id="PTHR43382:SF2">
    <property type="entry name" value="BIFUNCTIONAL GLUTAMATE_PROLINE--TRNA LIGASE"/>
    <property type="match status" value="1"/>
</dbReference>
<name>A0A830BZS1_9LAMI</name>
<dbReference type="Proteomes" id="UP000653305">
    <property type="component" value="Unassembled WGS sequence"/>
</dbReference>
<dbReference type="Gene3D" id="3.40.50.800">
    <property type="entry name" value="Anticodon-binding domain"/>
    <property type="match status" value="1"/>
</dbReference>
<sequence>MADLDTKEIFDACLATVKTLNESGIRAEADFRDNYSLGWSHWELKGVPLRIEIGSKDYANNQVRAVHRDNSTKHDIPMADVVERALGEKKMILAPWCDEEVLGILELYRRIYEEYLAVPVIKSKKSEHEKLAGGLYTSTVEAFVPSTGRGVQGATSHCLGQNFVKMFEIDFENERRKGYGVARFMFLYY</sequence>
<dbReference type="InterPro" id="IPR004154">
    <property type="entry name" value="Anticodon-bd"/>
</dbReference>
<dbReference type="Gene3D" id="3.30.930.10">
    <property type="entry name" value="Bira Bifunctional Protein, Domain 2"/>
    <property type="match status" value="1"/>
</dbReference>
<dbReference type="GO" id="GO:0006433">
    <property type="term" value="P:prolyl-tRNA aminoacylation"/>
    <property type="evidence" value="ECO:0007669"/>
    <property type="project" value="InterPro"/>
</dbReference>
<dbReference type="InterPro" id="IPR036621">
    <property type="entry name" value="Anticodon-bd_dom_sf"/>
</dbReference>
<dbReference type="GO" id="GO:0005737">
    <property type="term" value="C:cytoplasm"/>
    <property type="evidence" value="ECO:0007669"/>
    <property type="project" value="InterPro"/>
</dbReference>
<dbReference type="PANTHER" id="PTHR43382">
    <property type="entry name" value="PROLYL-TRNA SYNTHETASE"/>
    <property type="match status" value="1"/>
</dbReference>
<dbReference type="Pfam" id="PF03129">
    <property type="entry name" value="HGTP_anticodon"/>
    <property type="match status" value="1"/>
</dbReference>